<name>A0A2K9PL14_9FLAO</name>
<dbReference type="RefSeq" id="WP_102754399.1">
    <property type="nucleotide sequence ID" value="NZ_CP025791.1"/>
</dbReference>
<dbReference type="InterPro" id="IPR027365">
    <property type="entry name" value="GNAT_acetyltra_YdfB-like"/>
</dbReference>
<dbReference type="GO" id="GO:0016747">
    <property type="term" value="F:acyltransferase activity, transferring groups other than amino-acyl groups"/>
    <property type="evidence" value="ECO:0007669"/>
    <property type="project" value="InterPro"/>
</dbReference>
<proteinExistence type="predicted"/>
<dbReference type="SUPFAM" id="SSF55729">
    <property type="entry name" value="Acyl-CoA N-acyltransferases (Nat)"/>
    <property type="match status" value="1"/>
</dbReference>
<evidence type="ECO:0000259" key="1">
    <source>
        <dbReference type="PROSITE" id="PS51186"/>
    </source>
</evidence>
<dbReference type="PANTHER" id="PTHR31143">
    <property type="match status" value="1"/>
</dbReference>
<gene>
    <name evidence="2" type="ORF">C1H87_03020</name>
</gene>
<organism evidence="2 3">
    <name type="scientific">Flavivirga eckloniae</name>
    <dbReference type="NCBI Taxonomy" id="1803846"/>
    <lineage>
        <taxon>Bacteria</taxon>
        <taxon>Pseudomonadati</taxon>
        <taxon>Bacteroidota</taxon>
        <taxon>Flavobacteriia</taxon>
        <taxon>Flavobacteriales</taxon>
        <taxon>Flavobacteriaceae</taxon>
        <taxon>Flavivirga</taxon>
    </lineage>
</organism>
<dbReference type="Proteomes" id="UP000235826">
    <property type="component" value="Chromosome"/>
</dbReference>
<dbReference type="EMBL" id="CP025791">
    <property type="protein sequence ID" value="AUP77740.1"/>
    <property type="molecule type" value="Genomic_DNA"/>
</dbReference>
<reference evidence="2 3" key="1">
    <citation type="submission" date="2018-01" db="EMBL/GenBank/DDBJ databases">
        <title>Complete genome sequence of Flavivirga eckloniae ECD14 isolated from seaweed Ecklonia cava.</title>
        <authorList>
            <person name="Lee J.H."/>
            <person name="Baik K.S."/>
            <person name="Seong C.N."/>
        </authorList>
    </citation>
    <scope>NUCLEOTIDE SEQUENCE [LARGE SCALE GENOMIC DNA]</scope>
    <source>
        <strain evidence="2 3">ECD14</strain>
    </source>
</reference>
<dbReference type="PROSITE" id="PS51186">
    <property type="entry name" value="GNAT"/>
    <property type="match status" value="1"/>
</dbReference>
<dbReference type="InterPro" id="IPR000182">
    <property type="entry name" value="GNAT_dom"/>
</dbReference>
<dbReference type="Pfam" id="PF08445">
    <property type="entry name" value="FR47"/>
    <property type="match status" value="1"/>
</dbReference>
<dbReference type="KEGG" id="fek:C1H87_03020"/>
<accession>A0A2K9PL14</accession>
<sequence length="228" mass="26376">MIIPEDALNNPVWFSLTDCHFNQAIDYGDVKFFHPDYGPFGAFINNADTSAAIEEYAKLIDEFFIVGDKPKMPPHFDAPIEYIGLQMIIYNPINYPIMEAIVELTESHYNDLIGLVKLVYPEYFKSKTNKLGRYYGIYKNEKLVAVTGERMQTNNFTEISAVITHPEHTGKGYAKQLITHTADEIFKKGKTPFLHVDQTNLGPIQLYKKLGFITRRKFSFWKIHRKKQ</sequence>
<protein>
    <submittedName>
        <fullName evidence="2">GNAT family N-acetyltransferase</fullName>
    </submittedName>
</protein>
<evidence type="ECO:0000313" key="3">
    <source>
        <dbReference type="Proteomes" id="UP000235826"/>
    </source>
</evidence>
<dbReference type="PANTHER" id="PTHR31143:SF2">
    <property type="entry name" value="FR47-LIKE DOMAIN-CONTAINING PROTEIN-RELATED"/>
    <property type="match status" value="1"/>
</dbReference>
<keyword evidence="3" id="KW-1185">Reference proteome</keyword>
<feature type="domain" description="N-acetyltransferase" evidence="1">
    <location>
        <begin position="88"/>
        <end position="228"/>
    </location>
</feature>
<dbReference type="AlphaFoldDB" id="A0A2K9PL14"/>
<dbReference type="InterPro" id="IPR016181">
    <property type="entry name" value="Acyl_CoA_acyltransferase"/>
</dbReference>
<dbReference type="Gene3D" id="3.40.630.30">
    <property type="match status" value="1"/>
</dbReference>
<evidence type="ECO:0000313" key="2">
    <source>
        <dbReference type="EMBL" id="AUP77740.1"/>
    </source>
</evidence>
<dbReference type="OrthoDB" id="9797456at2"/>
<keyword evidence="2" id="KW-0808">Transferase</keyword>
<dbReference type="CDD" id="cd04301">
    <property type="entry name" value="NAT_SF"/>
    <property type="match status" value="1"/>
</dbReference>
<dbReference type="InterPro" id="IPR013653">
    <property type="entry name" value="GCN5-like_dom"/>
</dbReference>